<keyword evidence="2" id="KW-0472">Membrane</keyword>
<evidence type="ECO:0000256" key="1">
    <source>
        <dbReference type="SAM" id="MobiDB-lite"/>
    </source>
</evidence>
<dbReference type="AlphaFoldDB" id="A0A840Q704"/>
<feature type="transmembrane region" description="Helical" evidence="2">
    <location>
        <begin position="123"/>
        <end position="151"/>
    </location>
</feature>
<evidence type="ECO:0000256" key="2">
    <source>
        <dbReference type="SAM" id="Phobius"/>
    </source>
</evidence>
<accession>A0A840Q704</accession>
<feature type="transmembrane region" description="Helical" evidence="2">
    <location>
        <begin position="171"/>
        <end position="192"/>
    </location>
</feature>
<reference evidence="3 4" key="1">
    <citation type="submission" date="2020-08" db="EMBL/GenBank/DDBJ databases">
        <title>Sequencing the genomes of 1000 actinobacteria strains.</title>
        <authorList>
            <person name="Klenk H.-P."/>
        </authorList>
    </citation>
    <scope>NUCLEOTIDE SEQUENCE [LARGE SCALE GENOMIC DNA]</scope>
    <source>
        <strain evidence="3 4">DSM 45584</strain>
    </source>
</reference>
<keyword evidence="4" id="KW-1185">Reference proteome</keyword>
<name>A0A840Q704_9PSEU</name>
<dbReference type="EMBL" id="JACHIW010000001">
    <property type="protein sequence ID" value="MBB5155737.1"/>
    <property type="molecule type" value="Genomic_DNA"/>
</dbReference>
<sequence>MADSPVESGGTPQQVGPASGPEEELLVPQLIAPPPRVVVKADVLPAVSAVSLIALLGLPIGWVWSRLAPPQENVLGPHGSLTPMLVEGYHGFDAIAIFALIAFAAGLLTAAVLWLARGRRGPVLLIAGALGSVVASWLGMQMGALFAQGLYTMPANPQLGDLITVAPEVGSYWVVLVQPFGLALGYGLAASWNGLDDLGRRLG</sequence>
<dbReference type="RefSeq" id="WP_184727021.1">
    <property type="nucleotide sequence ID" value="NZ_JACHIW010000001.1"/>
</dbReference>
<evidence type="ECO:0008006" key="5">
    <source>
        <dbReference type="Google" id="ProtNLM"/>
    </source>
</evidence>
<organism evidence="3 4">
    <name type="scientific">Saccharopolyspora phatthalungensis</name>
    <dbReference type="NCBI Taxonomy" id="664693"/>
    <lineage>
        <taxon>Bacteria</taxon>
        <taxon>Bacillati</taxon>
        <taxon>Actinomycetota</taxon>
        <taxon>Actinomycetes</taxon>
        <taxon>Pseudonocardiales</taxon>
        <taxon>Pseudonocardiaceae</taxon>
        <taxon>Saccharopolyspora</taxon>
    </lineage>
</organism>
<gene>
    <name evidence="3" type="ORF">BJ970_003271</name>
</gene>
<protein>
    <recommendedName>
        <fullName evidence="5">DUF2567 domain-containing protein</fullName>
    </recommendedName>
</protein>
<dbReference type="Proteomes" id="UP000584374">
    <property type="component" value="Unassembled WGS sequence"/>
</dbReference>
<keyword evidence="2" id="KW-1133">Transmembrane helix</keyword>
<evidence type="ECO:0000313" key="3">
    <source>
        <dbReference type="EMBL" id="MBB5155737.1"/>
    </source>
</evidence>
<comment type="caution">
    <text evidence="3">The sequence shown here is derived from an EMBL/GenBank/DDBJ whole genome shotgun (WGS) entry which is preliminary data.</text>
</comment>
<proteinExistence type="predicted"/>
<feature type="transmembrane region" description="Helical" evidence="2">
    <location>
        <begin position="94"/>
        <end position="116"/>
    </location>
</feature>
<evidence type="ECO:0000313" key="4">
    <source>
        <dbReference type="Proteomes" id="UP000584374"/>
    </source>
</evidence>
<keyword evidence="2" id="KW-0812">Transmembrane</keyword>
<feature type="transmembrane region" description="Helical" evidence="2">
    <location>
        <begin position="43"/>
        <end position="64"/>
    </location>
</feature>
<feature type="region of interest" description="Disordered" evidence="1">
    <location>
        <begin position="1"/>
        <end position="20"/>
    </location>
</feature>